<dbReference type="PANTHER" id="PTHR33223:SF11">
    <property type="entry name" value="ELEMENT PROTEIN, PUTATIVE-RELATED"/>
    <property type="match status" value="1"/>
</dbReference>
<accession>A0A2N9HMN6</accession>
<feature type="compositionally biased region" description="Pro residues" evidence="1">
    <location>
        <begin position="33"/>
        <end position="42"/>
    </location>
</feature>
<dbReference type="PANTHER" id="PTHR33223">
    <property type="entry name" value="CCHC-TYPE DOMAIN-CONTAINING PROTEIN"/>
    <property type="match status" value="1"/>
</dbReference>
<proteinExistence type="predicted"/>
<dbReference type="EMBL" id="OIVN01003683">
    <property type="protein sequence ID" value="SPD12934.1"/>
    <property type="molecule type" value="Genomic_DNA"/>
</dbReference>
<feature type="compositionally biased region" description="Basic and acidic residues" evidence="1">
    <location>
        <begin position="1"/>
        <end position="14"/>
    </location>
</feature>
<dbReference type="AlphaFoldDB" id="A0A2N9HMN6"/>
<feature type="region of interest" description="Disordered" evidence="1">
    <location>
        <begin position="1"/>
        <end position="47"/>
    </location>
</feature>
<feature type="region of interest" description="Disordered" evidence="1">
    <location>
        <begin position="78"/>
        <end position="97"/>
    </location>
</feature>
<reference evidence="2" key="1">
    <citation type="submission" date="2018-02" db="EMBL/GenBank/DDBJ databases">
        <authorList>
            <person name="Cohen D.B."/>
            <person name="Kent A.D."/>
        </authorList>
    </citation>
    <scope>NUCLEOTIDE SEQUENCE</scope>
</reference>
<protein>
    <recommendedName>
        <fullName evidence="3">Retrotransposon gag domain-containing protein</fullName>
    </recommendedName>
</protein>
<evidence type="ECO:0008006" key="3">
    <source>
        <dbReference type="Google" id="ProtNLM"/>
    </source>
</evidence>
<evidence type="ECO:0000256" key="1">
    <source>
        <dbReference type="SAM" id="MobiDB-lite"/>
    </source>
</evidence>
<evidence type="ECO:0000313" key="2">
    <source>
        <dbReference type="EMBL" id="SPD12934.1"/>
    </source>
</evidence>
<organism evidence="2">
    <name type="scientific">Fagus sylvatica</name>
    <name type="common">Beechnut</name>
    <dbReference type="NCBI Taxonomy" id="28930"/>
    <lineage>
        <taxon>Eukaryota</taxon>
        <taxon>Viridiplantae</taxon>
        <taxon>Streptophyta</taxon>
        <taxon>Embryophyta</taxon>
        <taxon>Tracheophyta</taxon>
        <taxon>Spermatophyta</taxon>
        <taxon>Magnoliopsida</taxon>
        <taxon>eudicotyledons</taxon>
        <taxon>Gunneridae</taxon>
        <taxon>Pentapetalae</taxon>
        <taxon>rosids</taxon>
        <taxon>fabids</taxon>
        <taxon>Fagales</taxon>
        <taxon>Fagaceae</taxon>
        <taxon>Fagus</taxon>
    </lineage>
</organism>
<gene>
    <name evidence="2" type="ORF">FSB_LOCUS40816</name>
</gene>
<name>A0A2N9HMN6_FAGSY</name>
<feature type="compositionally biased region" description="Basic and acidic residues" evidence="1">
    <location>
        <begin position="83"/>
        <end position="97"/>
    </location>
</feature>
<sequence length="217" mass="24713">MPPKLRQRESRKEVSVYTENSRAESAINAQGQDPPPQPPPSDPNREVLPTNLMLELIQACSRLKVSWQRLSSSSKKKMLVSAEARKRKESKGAKTLRKETSLPYRVAKSALPEKYVVPTFSRFDGRKGSALVHISKFIDLMGAYAGNGELWLREFSKSLDDRAYIWYTTLPPGSVKTWEDMVELFVESPLERFFGVRKYNWGGATLTFFYANMDAIN</sequence>